<protein>
    <submittedName>
        <fullName evidence="1">Uncharacterized protein</fullName>
    </submittedName>
</protein>
<dbReference type="EMBL" id="JAKWBI020000036">
    <property type="protein sequence ID" value="KAJ2905214.1"/>
    <property type="molecule type" value="Genomic_DNA"/>
</dbReference>
<organism evidence="1 2">
    <name type="scientific">Zalerion maritima</name>
    <dbReference type="NCBI Taxonomy" id="339359"/>
    <lineage>
        <taxon>Eukaryota</taxon>
        <taxon>Fungi</taxon>
        <taxon>Dikarya</taxon>
        <taxon>Ascomycota</taxon>
        <taxon>Pezizomycotina</taxon>
        <taxon>Sordariomycetes</taxon>
        <taxon>Lulworthiomycetidae</taxon>
        <taxon>Lulworthiales</taxon>
        <taxon>Lulworthiaceae</taxon>
        <taxon>Zalerion</taxon>
    </lineage>
</organism>
<dbReference type="SUPFAM" id="SSF51197">
    <property type="entry name" value="Clavaminate synthase-like"/>
    <property type="match status" value="1"/>
</dbReference>
<dbReference type="Proteomes" id="UP001201980">
    <property type="component" value="Unassembled WGS sequence"/>
</dbReference>
<proteinExistence type="predicted"/>
<dbReference type="Gene3D" id="2.60.120.620">
    <property type="entry name" value="q2cbj1_9rhob like domain"/>
    <property type="match status" value="1"/>
</dbReference>
<name>A0AAD5WU26_9PEZI</name>
<gene>
    <name evidence="1" type="ORF">MKZ38_006120</name>
</gene>
<evidence type="ECO:0000313" key="1">
    <source>
        <dbReference type="EMBL" id="KAJ2905214.1"/>
    </source>
</evidence>
<evidence type="ECO:0000313" key="2">
    <source>
        <dbReference type="Proteomes" id="UP001201980"/>
    </source>
</evidence>
<sequence>MPGAHTMTLTEEQKQNFLANGWAHLTGCFTKETADEVTKNVWTRLGMSPSDQSTWSKVRTNMPSIRAFDSSVLAPKAWSAIAELCGGEDRVHPASKEWRDSLIVNLGSKSKEGKDVKPWEMDEWHVDGDFFVHYLDSPEQALLVVPLWTDVVEGGGGTWICPPGMKAVAEHLYSNPDGVSPRMAPRSTPQFSSGVPFCEGGSKLGWFNQLARRIGAEQGMDGFVEVTGKLGDVYLLHPLMLHASSHNPKRKVRIITNPPVSLRKPFELDRKDKEQYSLVEQGTLKALGVDGGLSGWKTTAAREKVIPERVRIQEEMKKDEMNRMEEARRAVATA</sequence>
<reference evidence="1" key="1">
    <citation type="submission" date="2022-07" db="EMBL/GenBank/DDBJ databases">
        <title>Draft genome sequence of Zalerion maritima ATCC 34329, a (micro)plastics degrading marine fungus.</title>
        <authorList>
            <person name="Paco A."/>
            <person name="Goncalves M.F.M."/>
            <person name="Rocha-Santos T.A.P."/>
            <person name="Alves A."/>
        </authorList>
    </citation>
    <scope>NUCLEOTIDE SEQUENCE</scope>
    <source>
        <strain evidence="1">ATCC 34329</strain>
    </source>
</reference>
<dbReference type="AlphaFoldDB" id="A0AAD5WU26"/>
<comment type="caution">
    <text evidence="1">The sequence shown here is derived from an EMBL/GenBank/DDBJ whole genome shotgun (WGS) entry which is preliminary data.</text>
</comment>
<keyword evidence="2" id="KW-1185">Reference proteome</keyword>
<accession>A0AAD5WU26</accession>